<dbReference type="EMBL" id="EQ974085">
    <property type="protein sequence ID" value="EEF34138.1"/>
    <property type="molecule type" value="Genomic_DNA"/>
</dbReference>
<evidence type="ECO:0000313" key="2">
    <source>
        <dbReference type="Proteomes" id="UP000008311"/>
    </source>
</evidence>
<reference evidence="2" key="1">
    <citation type="journal article" date="2010" name="Nat. Biotechnol.">
        <title>Draft genome sequence of the oilseed species Ricinus communis.</title>
        <authorList>
            <person name="Chan A.P."/>
            <person name="Crabtree J."/>
            <person name="Zhao Q."/>
            <person name="Lorenzi H."/>
            <person name="Orvis J."/>
            <person name="Puiu D."/>
            <person name="Melake-Berhan A."/>
            <person name="Jones K.M."/>
            <person name="Redman J."/>
            <person name="Chen G."/>
            <person name="Cahoon E.B."/>
            <person name="Gedil M."/>
            <person name="Stanke M."/>
            <person name="Haas B.J."/>
            <person name="Wortman J.R."/>
            <person name="Fraser-Liggett C.M."/>
            <person name="Ravel J."/>
            <person name="Rabinowicz P.D."/>
        </authorList>
    </citation>
    <scope>NUCLEOTIDE SEQUENCE [LARGE SCALE GENOMIC DNA]</scope>
    <source>
        <strain evidence="2">cv. Hale</strain>
    </source>
</reference>
<name>B9SQI4_RICCO</name>
<gene>
    <name evidence="1" type="ORF">RCOM_0590830</name>
</gene>
<evidence type="ECO:0000313" key="1">
    <source>
        <dbReference type="EMBL" id="EEF34138.1"/>
    </source>
</evidence>
<dbReference type="InParanoid" id="B9SQI4"/>
<sequence length="73" mass="8301">MDKSSPFHSSNSYENNAEISNCERRFVIPKLMDFDLDDEEDSLKENGTRVMGGSKGTLYDIRGHQCSFRSLGH</sequence>
<dbReference type="AlphaFoldDB" id="B9SQI4"/>
<organism evidence="1 2">
    <name type="scientific">Ricinus communis</name>
    <name type="common">Castor bean</name>
    <dbReference type="NCBI Taxonomy" id="3988"/>
    <lineage>
        <taxon>Eukaryota</taxon>
        <taxon>Viridiplantae</taxon>
        <taxon>Streptophyta</taxon>
        <taxon>Embryophyta</taxon>
        <taxon>Tracheophyta</taxon>
        <taxon>Spermatophyta</taxon>
        <taxon>Magnoliopsida</taxon>
        <taxon>eudicotyledons</taxon>
        <taxon>Gunneridae</taxon>
        <taxon>Pentapetalae</taxon>
        <taxon>rosids</taxon>
        <taxon>fabids</taxon>
        <taxon>Malpighiales</taxon>
        <taxon>Euphorbiaceae</taxon>
        <taxon>Acalyphoideae</taxon>
        <taxon>Acalypheae</taxon>
        <taxon>Ricinus</taxon>
    </lineage>
</organism>
<dbReference type="Proteomes" id="UP000008311">
    <property type="component" value="Unassembled WGS sequence"/>
</dbReference>
<protein>
    <submittedName>
        <fullName evidence="1">Uncharacterized protein</fullName>
    </submittedName>
</protein>
<keyword evidence="2" id="KW-1185">Reference proteome</keyword>
<proteinExistence type="predicted"/>
<accession>B9SQI4</accession>